<keyword evidence="2" id="KW-0547">Nucleotide-binding</keyword>
<evidence type="ECO:0000256" key="2">
    <source>
        <dbReference type="ARBA" id="ARBA00022741"/>
    </source>
</evidence>
<evidence type="ECO:0000256" key="3">
    <source>
        <dbReference type="ARBA" id="ARBA00022840"/>
    </source>
</evidence>
<organism evidence="5 6">
    <name type="scientific">Rhodococcus koreensis</name>
    <dbReference type="NCBI Taxonomy" id="99653"/>
    <lineage>
        <taxon>Bacteria</taxon>
        <taxon>Bacillati</taxon>
        <taxon>Actinomycetota</taxon>
        <taxon>Actinomycetes</taxon>
        <taxon>Mycobacteriales</taxon>
        <taxon>Nocardiaceae</taxon>
        <taxon>Rhodococcus</taxon>
    </lineage>
</organism>
<dbReference type="PROSITE" id="PS50893">
    <property type="entry name" value="ABC_TRANSPORTER_2"/>
    <property type="match status" value="1"/>
</dbReference>
<keyword evidence="6" id="KW-1185">Reference proteome</keyword>
<name>A0A1H4KTU3_9NOCA</name>
<dbReference type="PROSITE" id="PS00211">
    <property type="entry name" value="ABC_TRANSPORTER_1"/>
    <property type="match status" value="1"/>
</dbReference>
<dbReference type="InterPro" id="IPR050166">
    <property type="entry name" value="ABC_transporter_ATP-bind"/>
</dbReference>
<keyword evidence="1" id="KW-0813">Transport</keyword>
<dbReference type="GO" id="GO:0005524">
    <property type="term" value="F:ATP binding"/>
    <property type="evidence" value="ECO:0007669"/>
    <property type="project" value="UniProtKB-KW"/>
</dbReference>
<accession>A0A1H4KTU3</accession>
<dbReference type="PANTHER" id="PTHR42788">
    <property type="entry name" value="TAURINE IMPORT ATP-BINDING PROTEIN-RELATED"/>
    <property type="match status" value="1"/>
</dbReference>
<dbReference type="GO" id="GO:0016887">
    <property type="term" value="F:ATP hydrolysis activity"/>
    <property type="evidence" value="ECO:0007669"/>
    <property type="project" value="InterPro"/>
</dbReference>
<dbReference type="InterPro" id="IPR003439">
    <property type="entry name" value="ABC_transporter-like_ATP-bd"/>
</dbReference>
<protein>
    <submittedName>
        <fullName evidence="5">NitT/TauT family transport system ATP-binding protein</fullName>
    </submittedName>
</protein>
<evidence type="ECO:0000313" key="6">
    <source>
        <dbReference type="Proteomes" id="UP000183561"/>
    </source>
</evidence>
<dbReference type="SUPFAM" id="SSF52540">
    <property type="entry name" value="P-loop containing nucleoside triphosphate hydrolases"/>
    <property type="match status" value="1"/>
</dbReference>
<dbReference type="Pfam" id="PF00005">
    <property type="entry name" value="ABC_tran"/>
    <property type="match status" value="1"/>
</dbReference>
<dbReference type="Gene3D" id="3.40.50.300">
    <property type="entry name" value="P-loop containing nucleotide triphosphate hydrolases"/>
    <property type="match status" value="1"/>
</dbReference>
<proteinExistence type="predicted"/>
<sequence>MATFEVRGLGKQFPTNPPVYALDGIDLTIEEGEFVVLLGPSGCGKSTLLEILAGLQDKTQGEVLFEGKPVQGTDDRIGVVFQDASLYPWRTVQRNVEIGLEFRGVAKGERREAAGKYLTQVGLAGFERKYPHQLSGGMRQRAGIARALATEPDVLLMDEPFGAVDHLTRIQLQRDLLALWETHRRTVVFVTHDVGEAVYLADRVLLLSPRPGRVFREFVIDEPRPRRRGDISLLARESEIYEALTRIEEQADAEEVSP</sequence>
<reference evidence="6" key="1">
    <citation type="submission" date="2016-10" db="EMBL/GenBank/DDBJ databases">
        <authorList>
            <person name="Varghese N."/>
            <person name="Submissions S."/>
        </authorList>
    </citation>
    <scope>NUCLEOTIDE SEQUENCE [LARGE SCALE GENOMIC DNA]</scope>
    <source>
        <strain evidence="6">DSM 44498</strain>
    </source>
</reference>
<evidence type="ECO:0000256" key="1">
    <source>
        <dbReference type="ARBA" id="ARBA00022448"/>
    </source>
</evidence>
<evidence type="ECO:0000259" key="4">
    <source>
        <dbReference type="PROSITE" id="PS50893"/>
    </source>
</evidence>
<dbReference type="AlphaFoldDB" id="A0A1H4KTU3"/>
<feature type="domain" description="ABC transporter" evidence="4">
    <location>
        <begin position="4"/>
        <end position="234"/>
    </location>
</feature>
<dbReference type="PANTHER" id="PTHR42788:SF13">
    <property type="entry name" value="ALIPHATIC SULFONATES IMPORT ATP-BINDING PROTEIN SSUB"/>
    <property type="match status" value="1"/>
</dbReference>
<dbReference type="InterPro" id="IPR027417">
    <property type="entry name" value="P-loop_NTPase"/>
</dbReference>
<dbReference type="CDD" id="cd03293">
    <property type="entry name" value="ABC_NrtD_SsuB_transporters"/>
    <property type="match status" value="1"/>
</dbReference>
<dbReference type="SMART" id="SM00382">
    <property type="entry name" value="AAA"/>
    <property type="match status" value="1"/>
</dbReference>
<dbReference type="Proteomes" id="UP000183561">
    <property type="component" value="Unassembled WGS sequence"/>
</dbReference>
<dbReference type="EMBL" id="FNSV01000005">
    <property type="protein sequence ID" value="SEB61949.1"/>
    <property type="molecule type" value="Genomic_DNA"/>
</dbReference>
<dbReference type="InterPro" id="IPR017871">
    <property type="entry name" value="ABC_transporter-like_CS"/>
</dbReference>
<dbReference type="InterPro" id="IPR003593">
    <property type="entry name" value="AAA+_ATPase"/>
</dbReference>
<gene>
    <name evidence="5" type="ORF">SAMN04490239_0899</name>
</gene>
<dbReference type="OrthoDB" id="8773773at2"/>
<keyword evidence="3 5" id="KW-0067">ATP-binding</keyword>
<dbReference type="RefSeq" id="WP_072948197.1">
    <property type="nucleotide sequence ID" value="NZ_FNSV01000005.1"/>
</dbReference>
<evidence type="ECO:0000313" key="5">
    <source>
        <dbReference type="EMBL" id="SEB61949.1"/>
    </source>
</evidence>